<evidence type="ECO:0000313" key="2">
    <source>
        <dbReference type="EMBL" id="KAF2496077.1"/>
    </source>
</evidence>
<keyword evidence="3" id="KW-1185">Reference proteome</keyword>
<feature type="signal peptide" evidence="1">
    <location>
        <begin position="1"/>
        <end position="22"/>
    </location>
</feature>
<gene>
    <name evidence="2" type="ORF">BU16DRAFT_366320</name>
</gene>
<evidence type="ECO:0000256" key="1">
    <source>
        <dbReference type="SAM" id="SignalP"/>
    </source>
</evidence>
<protein>
    <recommendedName>
        <fullName evidence="4">FAS1 domain-containing protein</fullName>
    </recommendedName>
</protein>
<dbReference type="EMBL" id="MU004188">
    <property type="protein sequence ID" value="KAF2496077.1"/>
    <property type="molecule type" value="Genomic_DNA"/>
</dbReference>
<dbReference type="Proteomes" id="UP000799750">
    <property type="component" value="Unassembled WGS sequence"/>
</dbReference>
<evidence type="ECO:0008006" key="4">
    <source>
        <dbReference type="Google" id="ProtNLM"/>
    </source>
</evidence>
<dbReference type="AlphaFoldDB" id="A0A6A6QYE1"/>
<evidence type="ECO:0000313" key="3">
    <source>
        <dbReference type="Proteomes" id="UP000799750"/>
    </source>
</evidence>
<reference evidence="2" key="1">
    <citation type="journal article" date="2020" name="Stud. Mycol.">
        <title>101 Dothideomycetes genomes: a test case for predicting lifestyles and emergence of pathogens.</title>
        <authorList>
            <person name="Haridas S."/>
            <person name="Albert R."/>
            <person name="Binder M."/>
            <person name="Bloem J."/>
            <person name="Labutti K."/>
            <person name="Salamov A."/>
            <person name="Andreopoulos B."/>
            <person name="Baker S."/>
            <person name="Barry K."/>
            <person name="Bills G."/>
            <person name="Bluhm B."/>
            <person name="Cannon C."/>
            <person name="Castanera R."/>
            <person name="Culley D."/>
            <person name="Daum C."/>
            <person name="Ezra D."/>
            <person name="Gonzalez J."/>
            <person name="Henrissat B."/>
            <person name="Kuo A."/>
            <person name="Liang C."/>
            <person name="Lipzen A."/>
            <person name="Lutzoni F."/>
            <person name="Magnuson J."/>
            <person name="Mondo S."/>
            <person name="Nolan M."/>
            <person name="Ohm R."/>
            <person name="Pangilinan J."/>
            <person name="Park H.-J."/>
            <person name="Ramirez L."/>
            <person name="Alfaro M."/>
            <person name="Sun H."/>
            <person name="Tritt A."/>
            <person name="Yoshinaga Y."/>
            <person name="Zwiers L.-H."/>
            <person name="Turgeon B."/>
            <person name="Goodwin S."/>
            <person name="Spatafora J."/>
            <person name="Crous P."/>
            <person name="Grigoriev I."/>
        </authorList>
    </citation>
    <scope>NUCLEOTIDE SEQUENCE</scope>
    <source>
        <strain evidence="2">CBS 269.34</strain>
    </source>
</reference>
<dbReference type="OrthoDB" id="4850190at2759"/>
<accession>A0A6A6QYE1</accession>
<name>A0A6A6QYE1_9PEZI</name>
<feature type="chain" id="PRO_5025530696" description="FAS1 domain-containing protein" evidence="1">
    <location>
        <begin position="23"/>
        <end position="239"/>
    </location>
</feature>
<proteinExistence type="predicted"/>
<organism evidence="2 3">
    <name type="scientific">Lophium mytilinum</name>
    <dbReference type="NCBI Taxonomy" id="390894"/>
    <lineage>
        <taxon>Eukaryota</taxon>
        <taxon>Fungi</taxon>
        <taxon>Dikarya</taxon>
        <taxon>Ascomycota</taxon>
        <taxon>Pezizomycotina</taxon>
        <taxon>Dothideomycetes</taxon>
        <taxon>Pleosporomycetidae</taxon>
        <taxon>Mytilinidiales</taxon>
        <taxon>Mytilinidiaceae</taxon>
        <taxon>Lophium</taxon>
    </lineage>
</organism>
<sequence>MHLTLRKTVLFYLTSLISPSTALQPRQAITTPAAEFSSAAAQLLSLYLPTSVQSAIASAAAAASITGDPSSVVEAAFTASATPAWFSALPTQYHSNVQALESAIEKLRGQASTGVPGAPRVIVTTVQGGSTVLTVTGGATETGDLSASRTGVVSSAESAASSALSSGLSSASSVASSARSSASSVAAEASASLSSVLSSLSASVAAASSTSTSSGFAAPTRVPMAAMGVLGMLGAVMAL</sequence>
<keyword evidence="1" id="KW-0732">Signal</keyword>